<dbReference type="AlphaFoldDB" id="A0AB34J1U2"/>
<organism evidence="1 2">
    <name type="scientific">Prymnesium parvum</name>
    <name type="common">Toxic golden alga</name>
    <dbReference type="NCBI Taxonomy" id="97485"/>
    <lineage>
        <taxon>Eukaryota</taxon>
        <taxon>Haptista</taxon>
        <taxon>Haptophyta</taxon>
        <taxon>Prymnesiophyceae</taxon>
        <taxon>Prymnesiales</taxon>
        <taxon>Prymnesiaceae</taxon>
        <taxon>Prymnesium</taxon>
    </lineage>
</organism>
<dbReference type="Proteomes" id="UP001515480">
    <property type="component" value="Unassembled WGS sequence"/>
</dbReference>
<accession>A0AB34J1U2</accession>
<keyword evidence="2" id="KW-1185">Reference proteome</keyword>
<proteinExistence type="predicted"/>
<comment type="caution">
    <text evidence="1">The sequence shown here is derived from an EMBL/GenBank/DDBJ whole genome shotgun (WGS) entry which is preliminary data.</text>
</comment>
<dbReference type="EMBL" id="JBGBPQ010000014">
    <property type="protein sequence ID" value="KAL1511324.1"/>
    <property type="molecule type" value="Genomic_DNA"/>
</dbReference>
<sequence>MAAAGGAPAGGAGGDQILLRLHEHAPLLLRNAQPDEVVMHRLQLRQKAYELGINDYVIGMTTVTNPVPHLPPGTSVANKTLGKRWLLSAFEDNNVRGMVAQHGGDNGPSCWRWIGENLLDGRDEQEVLSYLLNQMRYDGTRTVLSFFSEFHTISSALAADHQPTSNYHCAHRQSFPYNT</sequence>
<protein>
    <submittedName>
        <fullName evidence="1">Uncharacterized protein</fullName>
    </submittedName>
</protein>
<evidence type="ECO:0000313" key="1">
    <source>
        <dbReference type="EMBL" id="KAL1511324.1"/>
    </source>
</evidence>
<evidence type="ECO:0000313" key="2">
    <source>
        <dbReference type="Proteomes" id="UP001515480"/>
    </source>
</evidence>
<gene>
    <name evidence="1" type="ORF">AB1Y20_006129</name>
</gene>
<reference evidence="1 2" key="1">
    <citation type="journal article" date="2024" name="Science">
        <title>Giant polyketide synthase enzymes in the biosynthesis of giant marine polyether toxins.</title>
        <authorList>
            <person name="Fallon T.R."/>
            <person name="Shende V.V."/>
            <person name="Wierzbicki I.H."/>
            <person name="Pendleton A.L."/>
            <person name="Watervoot N.F."/>
            <person name="Auber R.P."/>
            <person name="Gonzalez D.J."/>
            <person name="Wisecaver J.H."/>
            <person name="Moore B.S."/>
        </authorList>
    </citation>
    <scope>NUCLEOTIDE SEQUENCE [LARGE SCALE GENOMIC DNA]</scope>
    <source>
        <strain evidence="1 2">12B1</strain>
    </source>
</reference>
<name>A0AB34J1U2_PRYPA</name>